<accession>C5KFL9</accession>
<dbReference type="RefSeq" id="XP_002784972.1">
    <property type="nucleotide sequence ID" value="XM_002784926.1"/>
</dbReference>
<sequence length="271" mass="28849">MPSSKVSIDILSYDANKPTKSLNSPLLGPLGSLSACRHRLAFGGKGNDRAFKLSEYIVSPLSERISKIHTTSFGIKSVACGAEHTLVLSEDGRLYSTGSNEHCQLGRSISEGSIDSELAPVACMPVEPIESIACGYFCSFAVTVNGELWAWGDNRYGQLGIPSSHAESVQEPVMVSISPTFNVKQVSSGFAHTWVRSREPNQLASTGNNQHGELGTGDRVSLDGGWNLLQSTVPIESISCGNWVTVLLTSPGDVFQAGVGPSPISEPKLQQ</sequence>
<evidence type="ECO:0000313" key="3">
    <source>
        <dbReference type="EMBL" id="EER16768.1"/>
    </source>
</evidence>
<feature type="repeat" description="RCC1" evidence="2">
    <location>
        <begin position="146"/>
        <end position="199"/>
    </location>
</feature>
<evidence type="ECO:0000256" key="1">
    <source>
        <dbReference type="ARBA" id="ARBA00022737"/>
    </source>
</evidence>
<dbReference type="Pfam" id="PF00415">
    <property type="entry name" value="RCC1"/>
    <property type="match status" value="1"/>
</dbReference>
<name>C5KFL9_PERM5</name>
<dbReference type="PANTHER" id="PTHR22870">
    <property type="entry name" value="REGULATOR OF CHROMOSOME CONDENSATION"/>
    <property type="match status" value="1"/>
</dbReference>
<dbReference type="AlphaFoldDB" id="C5KFL9"/>
<dbReference type="InterPro" id="IPR051210">
    <property type="entry name" value="Ub_ligase/GEF_domain"/>
</dbReference>
<keyword evidence="4" id="KW-1185">Reference proteome</keyword>
<protein>
    <submittedName>
        <fullName evidence="3">Regulator of chromosome condensation, putative</fullName>
    </submittedName>
</protein>
<dbReference type="InterPro" id="IPR000408">
    <property type="entry name" value="Reg_chr_condens"/>
</dbReference>
<dbReference type="PRINTS" id="PR00633">
    <property type="entry name" value="RCCNDNSATION"/>
</dbReference>
<dbReference type="InParanoid" id="C5KFL9"/>
<dbReference type="EMBL" id="GG672752">
    <property type="protein sequence ID" value="EER16768.1"/>
    <property type="molecule type" value="Genomic_DNA"/>
</dbReference>
<dbReference type="Pfam" id="PF13540">
    <property type="entry name" value="RCC1_2"/>
    <property type="match status" value="1"/>
</dbReference>
<reference evidence="3 4" key="1">
    <citation type="submission" date="2008-07" db="EMBL/GenBank/DDBJ databases">
        <authorList>
            <person name="El-Sayed N."/>
            <person name="Caler E."/>
            <person name="Inman J."/>
            <person name="Amedeo P."/>
            <person name="Hass B."/>
            <person name="Wortman J."/>
        </authorList>
    </citation>
    <scope>NUCLEOTIDE SEQUENCE [LARGE SCALE GENOMIC DNA]</scope>
    <source>
        <strain evidence="4">ATCC 50983 / TXsc</strain>
    </source>
</reference>
<dbReference type="PROSITE" id="PS00626">
    <property type="entry name" value="RCC1_2"/>
    <property type="match status" value="1"/>
</dbReference>
<organism evidence="4">
    <name type="scientific">Perkinsus marinus (strain ATCC 50983 / TXsc)</name>
    <dbReference type="NCBI Taxonomy" id="423536"/>
    <lineage>
        <taxon>Eukaryota</taxon>
        <taxon>Sar</taxon>
        <taxon>Alveolata</taxon>
        <taxon>Perkinsozoa</taxon>
        <taxon>Perkinsea</taxon>
        <taxon>Perkinsida</taxon>
        <taxon>Perkinsidae</taxon>
        <taxon>Perkinsus</taxon>
    </lineage>
</organism>
<dbReference type="PROSITE" id="PS50012">
    <property type="entry name" value="RCC1_3"/>
    <property type="match status" value="2"/>
</dbReference>
<proteinExistence type="predicted"/>
<dbReference type="InterPro" id="IPR009091">
    <property type="entry name" value="RCC1/BLIP-II"/>
</dbReference>
<dbReference type="PANTHER" id="PTHR22870:SF408">
    <property type="entry name" value="OS09G0560450 PROTEIN"/>
    <property type="match status" value="1"/>
</dbReference>
<feature type="repeat" description="RCC1" evidence="2">
    <location>
        <begin position="92"/>
        <end position="145"/>
    </location>
</feature>
<dbReference type="SUPFAM" id="SSF50985">
    <property type="entry name" value="RCC1/BLIP-II"/>
    <property type="match status" value="1"/>
</dbReference>
<evidence type="ECO:0000256" key="2">
    <source>
        <dbReference type="PROSITE-ProRule" id="PRU00235"/>
    </source>
</evidence>
<dbReference type="OrthoDB" id="10256179at2759"/>
<dbReference type="OMA" id="SISCGNW"/>
<dbReference type="GeneID" id="9063878"/>
<dbReference type="Proteomes" id="UP000007800">
    <property type="component" value="Unassembled WGS sequence"/>
</dbReference>
<gene>
    <name evidence="3" type="ORF">Pmar_PMAR022618</name>
</gene>
<evidence type="ECO:0000313" key="4">
    <source>
        <dbReference type="Proteomes" id="UP000007800"/>
    </source>
</evidence>
<keyword evidence="1" id="KW-0677">Repeat</keyword>
<dbReference type="Gene3D" id="2.130.10.30">
    <property type="entry name" value="Regulator of chromosome condensation 1/beta-lactamase-inhibitor protein II"/>
    <property type="match status" value="1"/>
</dbReference>